<dbReference type="RefSeq" id="XP_038729250.1">
    <property type="nucleotide sequence ID" value="XM_038879694.1"/>
</dbReference>
<dbReference type="AlphaFoldDB" id="A0A9P5LZV8"/>
<evidence type="ECO:0000256" key="1">
    <source>
        <dbReference type="SAM" id="MobiDB-lite"/>
    </source>
</evidence>
<evidence type="ECO:0000313" key="3">
    <source>
        <dbReference type="Proteomes" id="UP000710849"/>
    </source>
</evidence>
<dbReference type="GeneID" id="62152767"/>
<dbReference type="EMBL" id="RCSW01000021">
    <property type="protein sequence ID" value="KAF7930970.1"/>
    <property type="molecule type" value="Genomic_DNA"/>
</dbReference>
<keyword evidence="3" id="KW-1185">Reference proteome</keyword>
<organism evidence="2 3">
    <name type="scientific">Botrytis byssoidea</name>
    <dbReference type="NCBI Taxonomy" id="139641"/>
    <lineage>
        <taxon>Eukaryota</taxon>
        <taxon>Fungi</taxon>
        <taxon>Dikarya</taxon>
        <taxon>Ascomycota</taxon>
        <taxon>Pezizomycotina</taxon>
        <taxon>Leotiomycetes</taxon>
        <taxon>Helotiales</taxon>
        <taxon>Sclerotiniaceae</taxon>
        <taxon>Botrytis</taxon>
    </lineage>
</organism>
<gene>
    <name evidence="2" type="ORF">EAE97_009179</name>
</gene>
<dbReference type="Proteomes" id="UP000710849">
    <property type="component" value="Unassembled WGS sequence"/>
</dbReference>
<feature type="region of interest" description="Disordered" evidence="1">
    <location>
        <begin position="13"/>
        <end position="48"/>
    </location>
</feature>
<sequence length="399" mass="45452">MSRQEAICLSQVCRTQASKKSPPQVQKAKLLPPSDPDPTGKHPKSSVPAHIVEATLEDKDEDLIMLPAAKLEEWLKQGIRILRENRQRTKAVGSDPEYEALENEPGNPVSSPTRGPATLYGNSEKIVDPFFDRFEEISADSPSKITIDRNALSTLQLGDLDEFFQFGRFHRFENSESPFDILWQTYFSKLFESRYSRSVAHCQWFVTVRKAWFRRRFGAIVPSTNSFLVGICFAHMFCNGGTHGGDITIGSVLSYCFDSEVLSRGKVNDHEGIKLLAEIVPIFNDYMKLESDDPFSPNRRLLLWLMPIKTEEALALNVQEFMLIIRFLKVQSTFPINRIDSPSPTSLFINDLNFESLKEIGGLRLVWTDVLDEHLLLDHETRRLFVAFFGSIENSQNRS</sequence>
<comment type="caution">
    <text evidence="2">The sequence shown here is derived from an EMBL/GenBank/DDBJ whole genome shotgun (WGS) entry which is preliminary data.</text>
</comment>
<feature type="region of interest" description="Disordered" evidence="1">
    <location>
        <begin position="88"/>
        <end position="114"/>
    </location>
</feature>
<name>A0A9P5LZV8_9HELO</name>
<feature type="compositionally biased region" description="Polar residues" evidence="1">
    <location>
        <begin position="13"/>
        <end position="24"/>
    </location>
</feature>
<proteinExistence type="predicted"/>
<accession>A0A9P5LZV8</accession>
<reference evidence="2 3" key="1">
    <citation type="journal article" date="2020" name="Genome Biol. Evol.">
        <title>Comparative genomics of Sclerotiniaceae.</title>
        <authorList>
            <person name="Valero Jimenez C.A."/>
            <person name="Steentjes M."/>
            <person name="Scholten O.E."/>
            <person name="Van Kan J.A.L."/>
        </authorList>
    </citation>
    <scope>NUCLEOTIDE SEQUENCE [LARGE SCALE GENOMIC DNA]</scope>
    <source>
        <strain evidence="2 3">MUCL 94</strain>
    </source>
</reference>
<protein>
    <submittedName>
        <fullName evidence="2">Uncharacterized protein</fullName>
    </submittedName>
</protein>
<evidence type="ECO:0000313" key="2">
    <source>
        <dbReference type="EMBL" id="KAF7930970.1"/>
    </source>
</evidence>